<dbReference type="AlphaFoldDB" id="A0A166CTE6"/>
<dbReference type="STRING" id="49547.MBCUR_03670"/>
<evidence type="ECO:0000256" key="1">
    <source>
        <dbReference type="SAM" id="Phobius"/>
    </source>
</evidence>
<evidence type="ECO:0000313" key="3">
    <source>
        <dbReference type="Proteomes" id="UP000077245"/>
    </source>
</evidence>
<organism evidence="2 3">
    <name type="scientific">Methanobrevibacter curvatus</name>
    <dbReference type="NCBI Taxonomy" id="49547"/>
    <lineage>
        <taxon>Archaea</taxon>
        <taxon>Methanobacteriati</taxon>
        <taxon>Methanobacteriota</taxon>
        <taxon>Methanomada group</taxon>
        <taxon>Methanobacteria</taxon>
        <taxon>Methanobacteriales</taxon>
        <taxon>Methanobacteriaceae</taxon>
        <taxon>Methanobrevibacter</taxon>
    </lineage>
</organism>
<dbReference type="Proteomes" id="UP000077245">
    <property type="component" value="Unassembled WGS sequence"/>
</dbReference>
<keyword evidence="1" id="KW-0812">Transmembrane</keyword>
<feature type="transmembrane region" description="Helical" evidence="1">
    <location>
        <begin position="26"/>
        <end position="44"/>
    </location>
</feature>
<sequence>MYGLSGFLMKLSDDEFDEKDGISHKIIAIILGIFSGGIIGILATHNVDATYIFIGILIGTLFSFKIDGIHHIASLISFLIISFIFKIPNLSIFTLLICIISAFIDEIGNDNKVLYEKNKFLKLFFEYRFTMKIAILVLVILGMVNSILGYSIPYLSFLSIETLTFFLIFEISYELARIIFQKFLK</sequence>
<keyword evidence="1" id="KW-1133">Transmembrane helix</keyword>
<protein>
    <submittedName>
        <fullName evidence="2">Uncharacterized protein</fullName>
    </submittedName>
</protein>
<reference evidence="2 3" key="1">
    <citation type="submission" date="2016-04" db="EMBL/GenBank/DDBJ databases">
        <title>Genome sequence of Methanobrevibacter curvatus DSM 11111.</title>
        <authorList>
            <person name="Poehlein A."/>
            <person name="Seedorf H."/>
            <person name="Daniel R."/>
        </authorList>
    </citation>
    <scope>NUCLEOTIDE SEQUENCE [LARGE SCALE GENOMIC DNA]</scope>
    <source>
        <strain evidence="2 3">DSM 11111</strain>
    </source>
</reference>
<feature type="transmembrane region" description="Helical" evidence="1">
    <location>
        <begin position="51"/>
        <end position="84"/>
    </location>
</feature>
<keyword evidence="3" id="KW-1185">Reference proteome</keyword>
<feature type="transmembrane region" description="Helical" evidence="1">
    <location>
        <begin position="90"/>
        <end position="108"/>
    </location>
</feature>
<dbReference type="PATRIC" id="fig|49547.3.peg.386"/>
<proteinExistence type="predicted"/>
<gene>
    <name evidence="2" type="ORF">MBCUR_03670</name>
</gene>
<name>A0A166CTE6_9EURY</name>
<comment type="caution">
    <text evidence="2">The sequence shown here is derived from an EMBL/GenBank/DDBJ whole genome shotgun (WGS) entry which is preliminary data.</text>
</comment>
<dbReference type="EMBL" id="LWMV01000064">
    <property type="protein sequence ID" value="KZX14844.1"/>
    <property type="molecule type" value="Genomic_DNA"/>
</dbReference>
<feature type="transmembrane region" description="Helical" evidence="1">
    <location>
        <begin position="129"/>
        <end position="148"/>
    </location>
</feature>
<feature type="transmembrane region" description="Helical" evidence="1">
    <location>
        <begin position="154"/>
        <end position="176"/>
    </location>
</feature>
<keyword evidence="1" id="KW-0472">Membrane</keyword>
<evidence type="ECO:0000313" key="2">
    <source>
        <dbReference type="EMBL" id="KZX14844.1"/>
    </source>
</evidence>
<accession>A0A166CTE6</accession>